<name>A0A660L5F4_9ACTN</name>
<accession>A0A660L5F4</accession>
<dbReference type="PANTHER" id="PTHR36114">
    <property type="entry name" value="16.7 KDA PROTEIN IN WHIE LOCUS"/>
    <property type="match status" value="1"/>
</dbReference>
<dbReference type="Gene3D" id="2.60.120.10">
    <property type="entry name" value="Jelly Rolls"/>
    <property type="match status" value="1"/>
</dbReference>
<dbReference type="Pfam" id="PF07883">
    <property type="entry name" value="Cupin_2"/>
    <property type="match status" value="1"/>
</dbReference>
<keyword evidence="2" id="KW-0413">Isomerase</keyword>
<comment type="caution">
    <text evidence="2">The sequence shown here is derived from an EMBL/GenBank/DDBJ whole genome shotgun (WGS) entry which is preliminary data.</text>
</comment>
<dbReference type="SUPFAM" id="SSF51182">
    <property type="entry name" value="RmlC-like cupins"/>
    <property type="match status" value="1"/>
</dbReference>
<feature type="domain" description="Cupin type-2" evidence="1">
    <location>
        <begin position="30"/>
        <end position="96"/>
    </location>
</feature>
<evidence type="ECO:0000313" key="3">
    <source>
        <dbReference type="Proteomes" id="UP000278962"/>
    </source>
</evidence>
<dbReference type="InterPro" id="IPR011051">
    <property type="entry name" value="RmlC_Cupin_sf"/>
</dbReference>
<organism evidence="2 3">
    <name type="scientific">Solirubrobacter pauli</name>
    <dbReference type="NCBI Taxonomy" id="166793"/>
    <lineage>
        <taxon>Bacteria</taxon>
        <taxon>Bacillati</taxon>
        <taxon>Actinomycetota</taxon>
        <taxon>Thermoleophilia</taxon>
        <taxon>Solirubrobacterales</taxon>
        <taxon>Solirubrobacteraceae</taxon>
        <taxon>Solirubrobacter</taxon>
    </lineage>
</organism>
<sequence length="120" mass="12918">MTAIALDATAEALGEYWSQHVIGEANGSVYRVAKGIGSTEWHAHDDQDEVFVVTHGELVVELRSGDVHVREGELYIVPRGVEHRPRTDGEARFLIVGTQITSNAAGGKPAWSRDGGTPPS</sequence>
<dbReference type="AlphaFoldDB" id="A0A660L5F4"/>
<gene>
    <name evidence="2" type="ORF">C8N24_0016</name>
</gene>
<proteinExistence type="predicted"/>
<dbReference type="RefSeq" id="WP_121246590.1">
    <property type="nucleotide sequence ID" value="NZ_RBIL01000001.1"/>
</dbReference>
<dbReference type="InterPro" id="IPR014710">
    <property type="entry name" value="RmlC-like_jellyroll"/>
</dbReference>
<evidence type="ECO:0000313" key="2">
    <source>
        <dbReference type="EMBL" id="RKQ90217.1"/>
    </source>
</evidence>
<protein>
    <submittedName>
        <fullName evidence="2">Mannose-6-phosphate isomerase-like protein (Cupin superfamily)</fullName>
    </submittedName>
</protein>
<dbReference type="EMBL" id="RBIL01000001">
    <property type="protein sequence ID" value="RKQ90217.1"/>
    <property type="molecule type" value="Genomic_DNA"/>
</dbReference>
<dbReference type="InterPro" id="IPR013096">
    <property type="entry name" value="Cupin_2"/>
</dbReference>
<keyword evidence="3" id="KW-1185">Reference proteome</keyword>
<dbReference type="CDD" id="cd02226">
    <property type="entry name" value="cupin_YdbB-like"/>
    <property type="match status" value="1"/>
</dbReference>
<dbReference type="PANTHER" id="PTHR36114:SF1">
    <property type="entry name" value="16.7 KDA PROTEIN IN WHIE LOCUS"/>
    <property type="match status" value="1"/>
</dbReference>
<dbReference type="Proteomes" id="UP000278962">
    <property type="component" value="Unassembled WGS sequence"/>
</dbReference>
<dbReference type="GO" id="GO:0016853">
    <property type="term" value="F:isomerase activity"/>
    <property type="evidence" value="ECO:0007669"/>
    <property type="project" value="UniProtKB-KW"/>
</dbReference>
<dbReference type="InterPro" id="IPR052044">
    <property type="entry name" value="PKS_Associated_Protein"/>
</dbReference>
<dbReference type="OrthoDB" id="9794183at2"/>
<reference evidence="2 3" key="1">
    <citation type="submission" date="2018-10" db="EMBL/GenBank/DDBJ databases">
        <title>Genomic Encyclopedia of Archaeal and Bacterial Type Strains, Phase II (KMG-II): from individual species to whole genera.</title>
        <authorList>
            <person name="Goeker M."/>
        </authorList>
    </citation>
    <scope>NUCLEOTIDE SEQUENCE [LARGE SCALE GENOMIC DNA]</scope>
    <source>
        <strain evidence="2 3">DSM 14954</strain>
    </source>
</reference>
<evidence type="ECO:0000259" key="1">
    <source>
        <dbReference type="Pfam" id="PF07883"/>
    </source>
</evidence>